<protein>
    <submittedName>
        <fullName evidence="1">Carboxypeptidase-like regulatory domain-containing protein</fullName>
    </submittedName>
</protein>
<organism evidence="1 2">
    <name type="scientific">Polaribacter marinaquae</name>
    <dbReference type="NCBI Taxonomy" id="1642819"/>
    <lineage>
        <taxon>Bacteria</taxon>
        <taxon>Pseudomonadati</taxon>
        <taxon>Bacteroidota</taxon>
        <taxon>Flavobacteriia</taxon>
        <taxon>Flavobacteriales</taxon>
        <taxon>Flavobacteriaceae</taxon>
    </lineage>
</organism>
<evidence type="ECO:0000313" key="2">
    <source>
        <dbReference type="Proteomes" id="UP001491088"/>
    </source>
</evidence>
<dbReference type="EMBL" id="CP150496">
    <property type="protein sequence ID" value="WYW55410.1"/>
    <property type="molecule type" value="Genomic_DNA"/>
</dbReference>
<dbReference type="Pfam" id="PF13715">
    <property type="entry name" value="CarbopepD_reg_2"/>
    <property type="match status" value="1"/>
</dbReference>
<accession>A0ABZ2TQJ3</accession>
<reference evidence="1 2" key="1">
    <citation type="submission" date="2024-03" db="EMBL/GenBank/DDBJ databases">
        <authorList>
            <person name="Cao K."/>
        </authorList>
    </citation>
    <scope>NUCLEOTIDE SEQUENCE [LARGE SCALE GENOMIC DNA]</scope>
    <source>
        <strain evidence="1 2">MCCC 1K00696</strain>
    </source>
</reference>
<evidence type="ECO:0000313" key="1">
    <source>
        <dbReference type="EMBL" id="WYW55410.1"/>
    </source>
</evidence>
<proteinExistence type="predicted"/>
<name>A0ABZ2TQJ3_9FLAO</name>
<sequence>MKKIVALIFLFLSIHSFSQEIIRKNIKGKIIVEGNDLEGITIFNSSTKKGAVSNEIGEFDLLVGENDSIKVRALEYQDFDFTINSDILTSRKVTIFLLEEINKLDEIVVSTRKLTGNFQTDVEITNRFIEKKDVIYFGAKRNAELTTIKNVEVDKMHYPKQTLVDGLNIVNVVDQLLIPLFRSEVKNKKEAGIPEVPVKAIKYYLASNFLINNFNIPEHRVEEFVRFVEDDTFDFKLLNYGNEIELLEILNQKSKTFLKKI</sequence>
<dbReference type="RefSeq" id="WP_340932887.1">
    <property type="nucleotide sequence ID" value="NZ_CP150496.1"/>
</dbReference>
<keyword evidence="2" id="KW-1185">Reference proteome</keyword>
<gene>
    <name evidence="1" type="ORF">WG950_12835</name>
</gene>
<dbReference type="Proteomes" id="UP001491088">
    <property type="component" value="Chromosome"/>
</dbReference>